<keyword evidence="7" id="KW-0472">Membrane</keyword>
<dbReference type="InterPro" id="IPR013783">
    <property type="entry name" value="Ig-like_fold"/>
</dbReference>
<dbReference type="InterPro" id="IPR017900">
    <property type="entry name" value="4Fe4S_Fe_S_CS"/>
</dbReference>
<dbReference type="PANTHER" id="PTHR30176">
    <property type="entry name" value="FERREDOXIN-TYPE PROTEIN NAPH"/>
    <property type="match status" value="1"/>
</dbReference>
<comment type="caution">
    <text evidence="9">The sequence shown here is derived from an EMBL/GenBank/DDBJ whole genome shotgun (WGS) entry which is preliminary data.</text>
</comment>
<keyword evidence="4" id="KW-0249">Electron transport</keyword>
<dbReference type="NCBIfam" id="TIGR02745">
    <property type="entry name" value="ccoG_rdxA_fixG"/>
    <property type="match status" value="1"/>
</dbReference>
<dbReference type="Proteomes" id="UP001156905">
    <property type="component" value="Unassembled WGS sequence"/>
</dbReference>
<dbReference type="InterPro" id="IPR032879">
    <property type="entry name" value="FixG_C"/>
</dbReference>
<keyword evidence="1" id="KW-0813">Transport</keyword>
<keyword evidence="3" id="KW-0479">Metal-binding</keyword>
<keyword evidence="2" id="KW-0004">4Fe-4S</keyword>
<dbReference type="InterPro" id="IPR009051">
    <property type="entry name" value="Helical_ferredxn"/>
</dbReference>
<dbReference type="EMBL" id="BSOW01000026">
    <property type="protein sequence ID" value="GLR89526.1"/>
    <property type="molecule type" value="Genomic_DNA"/>
</dbReference>
<keyword evidence="7" id="KW-0812">Transmembrane</keyword>
<dbReference type="Gene3D" id="2.60.40.10">
    <property type="entry name" value="Immunoglobulins"/>
    <property type="match status" value="1"/>
</dbReference>
<dbReference type="Pfam" id="PF12801">
    <property type="entry name" value="Fer4_5"/>
    <property type="match status" value="1"/>
</dbReference>
<evidence type="ECO:0000259" key="8">
    <source>
        <dbReference type="PROSITE" id="PS51379"/>
    </source>
</evidence>
<dbReference type="InterPro" id="IPR014116">
    <property type="entry name" value="Cyt_c_oxidase_cbb3_FixG"/>
</dbReference>
<keyword evidence="10" id="KW-1185">Reference proteome</keyword>
<evidence type="ECO:0000256" key="2">
    <source>
        <dbReference type="ARBA" id="ARBA00022485"/>
    </source>
</evidence>
<protein>
    <submittedName>
        <fullName evidence="9">Cytochrome c oxidase accessory protein CcoG</fullName>
    </submittedName>
</protein>
<evidence type="ECO:0000256" key="4">
    <source>
        <dbReference type="ARBA" id="ARBA00022982"/>
    </source>
</evidence>
<evidence type="ECO:0000256" key="6">
    <source>
        <dbReference type="ARBA" id="ARBA00023014"/>
    </source>
</evidence>
<reference evidence="10" key="1">
    <citation type="journal article" date="2019" name="Int. J. Syst. Evol. Microbiol.">
        <title>The Global Catalogue of Microorganisms (GCM) 10K type strain sequencing project: providing services to taxonomists for standard genome sequencing and annotation.</title>
        <authorList>
            <consortium name="The Broad Institute Genomics Platform"/>
            <consortium name="The Broad Institute Genome Sequencing Center for Infectious Disease"/>
            <person name="Wu L."/>
            <person name="Ma J."/>
        </authorList>
    </citation>
    <scope>NUCLEOTIDE SEQUENCE [LARGE SCALE GENOMIC DNA]</scope>
    <source>
        <strain evidence="10">NBRC 102520</strain>
    </source>
</reference>
<proteinExistence type="predicted"/>
<gene>
    <name evidence="9" type="primary">fixG_2</name>
    <name evidence="9" type="ORF">GCM10007857_62390</name>
</gene>
<dbReference type="SUPFAM" id="SSF54862">
    <property type="entry name" value="4Fe-4S ferredoxins"/>
    <property type="match status" value="1"/>
</dbReference>
<evidence type="ECO:0000256" key="1">
    <source>
        <dbReference type="ARBA" id="ARBA00022448"/>
    </source>
</evidence>
<feature type="transmembrane region" description="Helical" evidence="7">
    <location>
        <begin position="56"/>
        <end position="74"/>
    </location>
</feature>
<dbReference type="Pfam" id="PF13746">
    <property type="entry name" value="Fer4_18"/>
    <property type="match status" value="1"/>
</dbReference>
<evidence type="ECO:0000313" key="10">
    <source>
        <dbReference type="Proteomes" id="UP001156905"/>
    </source>
</evidence>
<dbReference type="PROSITE" id="PS51379">
    <property type="entry name" value="4FE4S_FER_2"/>
    <property type="match status" value="2"/>
</dbReference>
<name>A0ABQ6BA58_9BRAD</name>
<sequence>MNRQTENPSAMTVIEIDHSRTRAKGAVAGASKPAKARVKRAGPIGPQAVSGRMRRIKWAILVLTLSIYYVTPFLRWDRGQNAPDQAVLLDFEHGRLYAFFIEIWPQDLYLVTGLLILASVILILANALAGRVWCGFACPQTVWTDLFLLVERLIEGDRRERLKSMNVPLTLAKALRIGIKHSAWLLISLMTGGTLIFYFTDAPDLVRAFAGGDVSATALTWIAVFTGTTYGLAGFAREQVCTFMCPWPRLQGAIWDPEAFTVNYRDYRGEERMSAKKATELRARGAAAGDCVDCGLCVNVCPIGIDIREGPNFACINCGLCVDACDSVMTRLDRPRGLIDYESWRNIERGHRGEARGSRLVRPKTIALAVVSVGLAAGLVGLLATKATGAIAVLHDRDPLAVILSDGSVRNAYTVKLLNKTSVAHHYTLAIKGIDASLSIVGRDDGTPITVEPDGSESLRVTLTTASPKDADVVFIASDETGGSVLSTADKFVAR</sequence>
<feature type="domain" description="4Fe-4S ferredoxin-type" evidence="8">
    <location>
        <begin position="281"/>
        <end position="310"/>
    </location>
</feature>
<accession>A0ABQ6BA58</accession>
<evidence type="ECO:0000256" key="5">
    <source>
        <dbReference type="ARBA" id="ARBA00023004"/>
    </source>
</evidence>
<evidence type="ECO:0000256" key="3">
    <source>
        <dbReference type="ARBA" id="ARBA00022723"/>
    </source>
</evidence>
<dbReference type="PROSITE" id="PS00198">
    <property type="entry name" value="4FE4S_FER_1"/>
    <property type="match status" value="1"/>
</dbReference>
<dbReference type="InterPro" id="IPR017896">
    <property type="entry name" value="4Fe4S_Fe-S-bd"/>
</dbReference>
<dbReference type="InterPro" id="IPR051684">
    <property type="entry name" value="Electron_Trans/Redox"/>
</dbReference>
<dbReference type="Pfam" id="PF11614">
    <property type="entry name" value="FixG_C"/>
    <property type="match status" value="1"/>
</dbReference>
<feature type="transmembrane region" description="Helical" evidence="7">
    <location>
        <begin position="108"/>
        <end position="129"/>
    </location>
</feature>
<feature type="domain" description="4Fe-4S ferredoxin-type" evidence="8">
    <location>
        <begin position="311"/>
        <end position="335"/>
    </location>
</feature>
<keyword evidence="6" id="KW-0411">Iron-sulfur</keyword>
<organism evidence="9 10">
    <name type="scientific">Bradyrhizobium iriomotense</name>
    <dbReference type="NCBI Taxonomy" id="441950"/>
    <lineage>
        <taxon>Bacteria</taxon>
        <taxon>Pseudomonadati</taxon>
        <taxon>Pseudomonadota</taxon>
        <taxon>Alphaproteobacteria</taxon>
        <taxon>Hyphomicrobiales</taxon>
        <taxon>Nitrobacteraceae</taxon>
        <taxon>Bradyrhizobium</taxon>
    </lineage>
</organism>
<feature type="transmembrane region" description="Helical" evidence="7">
    <location>
        <begin position="366"/>
        <end position="384"/>
    </location>
</feature>
<keyword evidence="5" id="KW-0408">Iron</keyword>
<feature type="transmembrane region" description="Helical" evidence="7">
    <location>
        <begin position="183"/>
        <end position="199"/>
    </location>
</feature>
<dbReference type="Gene3D" id="1.10.1060.10">
    <property type="entry name" value="Alpha-helical ferredoxin"/>
    <property type="match status" value="1"/>
</dbReference>
<dbReference type="PANTHER" id="PTHR30176:SF3">
    <property type="entry name" value="FERREDOXIN-TYPE PROTEIN NAPH"/>
    <property type="match status" value="1"/>
</dbReference>
<evidence type="ECO:0000256" key="7">
    <source>
        <dbReference type="SAM" id="Phobius"/>
    </source>
</evidence>
<keyword evidence="7" id="KW-1133">Transmembrane helix</keyword>
<evidence type="ECO:0000313" key="9">
    <source>
        <dbReference type="EMBL" id="GLR89526.1"/>
    </source>
</evidence>
<feature type="transmembrane region" description="Helical" evidence="7">
    <location>
        <begin position="219"/>
        <end position="236"/>
    </location>
</feature>